<evidence type="ECO:0000256" key="1">
    <source>
        <dbReference type="SAM" id="SignalP"/>
    </source>
</evidence>
<dbReference type="HOGENOM" id="CLU_346770_0_0_10"/>
<evidence type="ECO:0000313" key="3">
    <source>
        <dbReference type="Proteomes" id="UP000033047"/>
    </source>
</evidence>
<dbReference type="RefSeq" id="WP_046146389.1">
    <property type="nucleotide sequence ID" value="NZ_KQ033912.1"/>
</dbReference>
<proteinExistence type="predicted"/>
<feature type="signal peptide" evidence="1">
    <location>
        <begin position="1"/>
        <end position="25"/>
    </location>
</feature>
<comment type="caution">
    <text evidence="2">The sequence shown here is derived from an EMBL/GenBank/DDBJ whole genome shotgun (WGS) entry which is preliminary data.</text>
</comment>
<gene>
    <name evidence="2" type="ORF">HMPREF1535_00723</name>
</gene>
<dbReference type="STRING" id="927665.HMPREF1535_00723"/>
<sequence>MKKKLLSLAAVTVLLSGCSSNTSQSFQTDYFGIDVDSHGYITGMYNLTRESRNFSPTDQPSPLLALYDSGLKRYYYPQKARYARSRYKLEYENGSVATVRLDEKDKYFKLTLEDLTPREGIDGVQWGNYYTNINNILGDMIGVARDTSAAVCYAIGALALDDNTIGGESRYTSETGAGGYIVHTPDPEKYPLPLNLHEGESFSVGGDGFSDVAFYNRKEPFYRSLYGSTAGVDNNGRINIRYHSRDRRRENTIYTPEGVALVSEKFRYHQQRQAVPGVDYIGSSIALWGSPDSTALMDVIQTIVLEEGLPYPTFNGKWVKDPTSFMPDLQTYGNRYDSIASYAKQMGLKVINAYDQGFLVPDRANEGYLDGKDQSRKTYRFSDGNNLSHREYADLLAKDGLILGRTNITTSLAPGTKDCSPFPSDSVCVLHRHYLSEDISESDTLIYVDAPDYLNELIASDQFCPLNFVKIGKELIHFTGVSAEKPYRLLNVARGYWGTIPAVHGKGDAVDKLQATTCWGYQGLIPNLELQDEFARYYADVAGRSGLGLYDFDGQEFLFFNGMGGYSVKRFYRTMFDQAKKLNLPADIRFTGAGLSEGSWHYQSVWNVGGGKNIYDADLRVWGSTTSQGKDLRDVTYANYFPSSFGVNFPITAASTVEQYEHIEATAIGHGTTYFLKIGQDDVESCPQKYAIFNVIRTWEEARRANAFPTYIRKMLQNPALSWRLEKKADSSGWTLYQMENGQKGHSFDLKADGNVFCFVP</sequence>
<evidence type="ECO:0000313" key="2">
    <source>
        <dbReference type="EMBL" id="KKB59164.1"/>
    </source>
</evidence>
<dbReference type="PROSITE" id="PS51257">
    <property type="entry name" value="PROKAR_LIPOPROTEIN"/>
    <property type="match status" value="1"/>
</dbReference>
<dbReference type="PATRIC" id="fig|927665.4.peg.732"/>
<feature type="chain" id="PRO_5002489787" evidence="1">
    <location>
        <begin position="26"/>
        <end position="761"/>
    </location>
</feature>
<dbReference type="EMBL" id="AQHV01000003">
    <property type="protein sequence ID" value="KKB59164.1"/>
    <property type="molecule type" value="Genomic_DNA"/>
</dbReference>
<reference evidence="2 3" key="1">
    <citation type="submission" date="2013-04" db="EMBL/GenBank/DDBJ databases">
        <title>The Genome Sequence of Parabacteroides goldsteinii DSM 19448.</title>
        <authorList>
            <consortium name="The Broad Institute Genomics Platform"/>
            <person name="Earl A."/>
            <person name="Ward D."/>
            <person name="Feldgarden M."/>
            <person name="Gevers D."/>
            <person name="Martens E."/>
            <person name="Sakamoto M."/>
            <person name="Benno Y."/>
            <person name="Song Y."/>
            <person name="Liu C."/>
            <person name="Lee J."/>
            <person name="Bolanos M."/>
            <person name="Vaisanen M.L."/>
            <person name="Finegold S.M."/>
            <person name="Walker B."/>
            <person name="Young S."/>
            <person name="Zeng Q."/>
            <person name="Gargeya S."/>
            <person name="Fitzgerald M."/>
            <person name="Haas B."/>
            <person name="Abouelleil A."/>
            <person name="Allen A.W."/>
            <person name="Alvarado L."/>
            <person name="Arachchi H.M."/>
            <person name="Berlin A.M."/>
            <person name="Chapman S.B."/>
            <person name="Gainer-Dewar J."/>
            <person name="Goldberg J."/>
            <person name="Griggs A."/>
            <person name="Gujja S."/>
            <person name="Hansen M."/>
            <person name="Howarth C."/>
            <person name="Imamovic A."/>
            <person name="Ireland A."/>
            <person name="Larimer J."/>
            <person name="McCowan C."/>
            <person name="Murphy C."/>
            <person name="Pearson M."/>
            <person name="Poon T.W."/>
            <person name="Priest M."/>
            <person name="Roberts A."/>
            <person name="Saif S."/>
            <person name="Shea T."/>
            <person name="Sisk P."/>
            <person name="Sykes S."/>
            <person name="Wortman J."/>
            <person name="Nusbaum C."/>
            <person name="Birren B."/>
        </authorList>
    </citation>
    <scope>NUCLEOTIDE SEQUENCE [LARGE SCALE GENOMIC DNA]</scope>
    <source>
        <strain evidence="2 3">DSM 19448</strain>
    </source>
</reference>
<dbReference type="AlphaFoldDB" id="A0A0F5JN88"/>
<dbReference type="Proteomes" id="UP000033047">
    <property type="component" value="Unassembled WGS sequence"/>
</dbReference>
<accession>A0A0F5JN88</accession>
<protein>
    <submittedName>
        <fullName evidence="2">Uncharacterized protein</fullName>
    </submittedName>
</protein>
<keyword evidence="1" id="KW-0732">Signal</keyword>
<name>A0A0F5JN88_9BACT</name>
<organism evidence="2 3">
    <name type="scientific">Parabacteroides goldsteinii DSM 19448 = WAL 12034</name>
    <dbReference type="NCBI Taxonomy" id="927665"/>
    <lineage>
        <taxon>Bacteria</taxon>
        <taxon>Pseudomonadati</taxon>
        <taxon>Bacteroidota</taxon>
        <taxon>Bacteroidia</taxon>
        <taxon>Bacteroidales</taxon>
        <taxon>Tannerellaceae</taxon>
        <taxon>Parabacteroides</taxon>
    </lineage>
</organism>